<dbReference type="InterPro" id="IPR036397">
    <property type="entry name" value="RNaseH_sf"/>
</dbReference>
<dbReference type="Pfam" id="PF13456">
    <property type="entry name" value="RVT_3"/>
    <property type="match status" value="1"/>
</dbReference>
<dbReference type="GO" id="GO:0003676">
    <property type="term" value="F:nucleic acid binding"/>
    <property type="evidence" value="ECO:0007669"/>
    <property type="project" value="InterPro"/>
</dbReference>
<dbReference type="OrthoDB" id="1906820at2759"/>
<dbReference type="InterPro" id="IPR002156">
    <property type="entry name" value="RNaseH_domain"/>
</dbReference>
<dbReference type="PANTHER" id="PTHR47723:SF19">
    <property type="entry name" value="POLYNUCLEOTIDYL TRANSFERASE, RIBONUCLEASE H-LIKE SUPERFAMILY PROTEIN"/>
    <property type="match status" value="1"/>
</dbReference>
<dbReference type="SUPFAM" id="SSF53098">
    <property type="entry name" value="Ribonuclease H-like"/>
    <property type="match status" value="1"/>
</dbReference>
<dbReference type="GeneID" id="111012950"/>
<sequence>MSLLLVIFGFRRMQVRMVGLLRVTGRLLLTGWIKINVDVACKKHQFRTAIGIVCRNEKGQILAAASRRMEAYHDPLMAESLALLEGLRLADHLNIQQVQFESDSLQLINLLTEDPISWCGSNVWLEDIRVLARNFIDFNFLHVCRSSNKAARRVASFAVGFDNPCFWALIFLNG</sequence>
<dbReference type="KEGG" id="mcha:111012950"/>
<name>A0A6J1CNR4_MOMCH</name>
<dbReference type="InterPro" id="IPR053151">
    <property type="entry name" value="RNase_H-like"/>
</dbReference>
<evidence type="ECO:0000313" key="3">
    <source>
        <dbReference type="RefSeq" id="XP_022142956.1"/>
    </source>
</evidence>
<dbReference type="GO" id="GO:0004523">
    <property type="term" value="F:RNA-DNA hybrid ribonuclease activity"/>
    <property type="evidence" value="ECO:0007669"/>
    <property type="project" value="InterPro"/>
</dbReference>
<dbReference type="PANTHER" id="PTHR47723">
    <property type="entry name" value="OS05G0353850 PROTEIN"/>
    <property type="match status" value="1"/>
</dbReference>
<keyword evidence="2" id="KW-1185">Reference proteome</keyword>
<dbReference type="Gene3D" id="3.30.420.10">
    <property type="entry name" value="Ribonuclease H-like superfamily/Ribonuclease H"/>
    <property type="match status" value="1"/>
</dbReference>
<evidence type="ECO:0000313" key="2">
    <source>
        <dbReference type="Proteomes" id="UP000504603"/>
    </source>
</evidence>
<reference evidence="3" key="1">
    <citation type="submission" date="2025-08" db="UniProtKB">
        <authorList>
            <consortium name="RefSeq"/>
        </authorList>
    </citation>
    <scope>IDENTIFICATION</scope>
    <source>
        <strain evidence="3">OHB3-1</strain>
    </source>
</reference>
<evidence type="ECO:0000259" key="1">
    <source>
        <dbReference type="Pfam" id="PF13456"/>
    </source>
</evidence>
<dbReference type="InterPro" id="IPR044730">
    <property type="entry name" value="RNase_H-like_dom_plant"/>
</dbReference>
<dbReference type="CDD" id="cd06222">
    <property type="entry name" value="RNase_H_like"/>
    <property type="match status" value="1"/>
</dbReference>
<organism evidence="2 3">
    <name type="scientific">Momordica charantia</name>
    <name type="common">Bitter gourd</name>
    <name type="synonym">Balsam pear</name>
    <dbReference type="NCBI Taxonomy" id="3673"/>
    <lineage>
        <taxon>Eukaryota</taxon>
        <taxon>Viridiplantae</taxon>
        <taxon>Streptophyta</taxon>
        <taxon>Embryophyta</taxon>
        <taxon>Tracheophyta</taxon>
        <taxon>Spermatophyta</taxon>
        <taxon>Magnoliopsida</taxon>
        <taxon>eudicotyledons</taxon>
        <taxon>Gunneridae</taxon>
        <taxon>Pentapetalae</taxon>
        <taxon>rosids</taxon>
        <taxon>fabids</taxon>
        <taxon>Cucurbitales</taxon>
        <taxon>Cucurbitaceae</taxon>
        <taxon>Momordiceae</taxon>
        <taxon>Momordica</taxon>
    </lineage>
</organism>
<protein>
    <submittedName>
        <fullName evidence="3">Uncharacterized protein LOC111012950</fullName>
    </submittedName>
</protein>
<accession>A0A6J1CNR4</accession>
<dbReference type="RefSeq" id="XP_022142956.1">
    <property type="nucleotide sequence ID" value="XM_022287264.1"/>
</dbReference>
<dbReference type="InterPro" id="IPR012337">
    <property type="entry name" value="RNaseH-like_sf"/>
</dbReference>
<dbReference type="AlphaFoldDB" id="A0A6J1CNR4"/>
<dbReference type="Proteomes" id="UP000504603">
    <property type="component" value="Unplaced"/>
</dbReference>
<proteinExistence type="predicted"/>
<feature type="domain" description="RNase H type-1" evidence="1">
    <location>
        <begin position="36"/>
        <end position="158"/>
    </location>
</feature>
<gene>
    <name evidence="3" type="primary">LOC111012950</name>
</gene>